<sequence>MMATKRVALSRKWYQLSDGSNDVTIQFAGSVAVCRSDVEPDENMAGMQFSDTELTFTRPDVVWIRSYGLHHTNEIVIW</sequence>
<comment type="caution">
    <text evidence="1">The sequence shown here is derived from an EMBL/GenBank/DDBJ whole genome shotgun (WGS) entry which is preliminary data.</text>
</comment>
<name>A0A5U3IQG8_SALER</name>
<organism evidence="1">
    <name type="scientific">Salmonella enterica</name>
    <name type="common">Salmonella choleraesuis</name>
    <dbReference type="NCBI Taxonomy" id="28901"/>
    <lineage>
        <taxon>Bacteria</taxon>
        <taxon>Pseudomonadati</taxon>
        <taxon>Pseudomonadota</taxon>
        <taxon>Gammaproteobacteria</taxon>
        <taxon>Enterobacterales</taxon>
        <taxon>Enterobacteriaceae</taxon>
        <taxon>Salmonella</taxon>
    </lineage>
</organism>
<protein>
    <submittedName>
        <fullName evidence="1">Uncharacterized protein</fullName>
    </submittedName>
</protein>
<dbReference type="AlphaFoldDB" id="A0A5U3IQG8"/>
<gene>
    <name evidence="1" type="ORF">VH79_20980</name>
</gene>
<dbReference type="EMBL" id="AAGLUV010000017">
    <property type="protein sequence ID" value="EBP4585641.1"/>
    <property type="molecule type" value="Genomic_DNA"/>
</dbReference>
<proteinExistence type="predicted"/>
<evidence type="ECO:0000313" key="1">
    <source>
        <dbReference type="EMBL" id="EBP4585641.1"/>
    </source>
</evidence>
<dbReference type="Proteomes" id="UP000839610">
    <property type="component" value="Unassembled WGS sequence"/>
</dbReference>
<reference evidence="1" key="1">
    <citation type="submission" date="2018-07" db="EMBL/GenBank/DDBJ databases">
        <authorList>
            <consortium name="GenomeTrakr network: Whole genome sequencing for foodborne pathogen traceback"/>
        </authorList>
    </citation>
    <scope>NUCLEOTIDE SEQUENCE [LARGE SCALE GENOMIC DNA]</scope>
    <source>
        <strain evidence="1">FDA00008842</strain>
    </source>
</reference>
<accession>A0A5U3IQG8</accession>